<feature type="transmembrane region" description="Helical" evidence="1">
    <location>
        <begin position="215"/>
        <end position="237"/>
    </location>
</feature>
<evidence type="ECO:0000256" key="2">
    <source>
        <dbReference type="SAM" id="SignalP"/>
    </source>
</evidence>
<evidence type="ECO:0000313" key="3">
    <source>
        <dbReference type="EMBL" id="CAD6193211.1"/>
    </source>
</evidence>
<dbReference type="GO" id="GO:0005892">
    <property type="term" value="C:acetylcholine-gated channel complex"/>
    <property type="evidence" value="ECO:0007669"/>
    <property type="project" value="InterPro"/>
</dbReference>
<feature type="signal peptide" evidence="2">
    <location>
        <begin position="1"/>
        <end position="16"/>
    </location>
</feature>
<dbReference type="EMBL" id="CAJGYM010000033">
    <property type="protein sequence ID" value="CAD6193211.1"/>
    <property type="molecule type" value="Genomic_DNA"/>
</dbReference>
<dbReference type="InterPro" id="IPR033438">
    <property type="entry name" value="MOLO1"/>
</dbReference>
<keyword evidence="4" id="KW-1185">Reference proteome</keyword>
<keyword evidence="1" id="KW-1133">Transmembrane helix</keyword>
<evidence type="ECO:0008006" key="5">
    <source>
        <dbReference type="Google" id="ProtNLM"/>
    </source>
</evidence>
<dbReference type="PANTHER" id="PTHR33748:SF6">
    <property type="entry name" value="TPM_PHOSPHATASE DOMAIN-CONTAINING PROTEIN"/>
    <property type="match status" value="1"/>
</dbReference>
<reference evidence="3" key="1">
    <citation type="submission" date="2020-10" db="EMBL/GenBank/DDBJ databases">
        <authorList>
            <person name="Kikuchi T."/>
        </authorList>
    </citation>
    <scope>NUCLEOTIDE SEQUENCE</scope>
    <source>
        <strain evidence="3">NKZ352</strain>
    </source>
</reference>
<feature type="chain" id="PRO_5035713268" description="TPM domain-containing protein" evidence="2">
    <location>
        <begin position="17"/>
        <end position="301"/>
    </location>
</feature>
<dbReference type="AlphaFoldDB" id="A0A8S1HFU8"/>
<dbReference type="Gene3D" id="3.10.310.50">
    <property type="match status" value="1"/>
</dbReference>
<evidence type="ECO:0000313" key="4">
    <source>
        <dbReference type="Proteomes" id="UP000835052"/>
    </source>
</evidence>
<protein>
    <recommendedName>
        <fullName evidence="5">TPM domain-containing protein</fullName>
    </recommendedName>
</protein>
<dbReference type="PANTHER" id="PTHR33748">
    <property type="entry name" value="PROTEIN CBG04600"/>
    <property type="match status" value="1"/>
</dbReference>
<dbReference type="Proteomes" id="UP000835052">
    <property type="component" value="Unassembled WGS sequence"/>
</dbReference>
<comment type="caution">
    <text evidence="3">The sequence shown here is derived from an EMBL/GenBank/DDBJ whole genome shotgun (WGS) entry which is preliminary data.</text>
</comment>
<sequence length="301" mass="34270">MRWIVCILAALAVAQADWDGTNIPNPTTTNFRECRMTGVSNICDPDGMVSDQARVQLDSELKQFESRTRNESGETFCEKRGVTAGLAIVRNVRGRTVEAQQQMANDMLARWALDNQCRKAIAMVLSTDDQRLTVAREENVPVTGAEFTQIIDRQIPLFQKLQFVPALNNVLRDSRAKAYEKNRLPAVIRVYHRNATVVGVTTYEPEPARWHFIDYLWPLLLLLLLLSLLLCGLAYFFKRRQASKSRAPVVHKDVRVVTTRTHETPVVVTEVKRTPLVSTYAVDETHRPINAQNDNTHWTTR</sequence>
<dbReference type="Pfam" id="PF17175">
    <property type="entry name" value="MOLO1"/>
    <property type="match status" value="1"/>
</dbReference>
<proteinExistence type="predicted"/>
<name>A0A8S1HFU8_9PELO</name>
<dbReference type="OrthoDB" id="5793716at2759"/>
<keyword evidence="2" id="KW-0732">Signal</keyword>
<organism evidence="3 4">
    <name type="scientific">Caenorhabditis auriculariae</name>
    <dbReference type="NCBI Taxonomy" id="2777116"/>
    <lineage>
        <taxon>Eukaryota</taxon>
        <taxon>Metazoa</taxon>
        <taxon>Ecdysozoa</taxon>
        <taxon>Nematoda</taxon>
        <taxon>Chromadorea</taxon>
        <taxon>Rhabditida</taxon>
        <taxon>Rhabditina</taxon>
        <taxon>Rhabditomorpha</taxon>
        <taxon>Rhabditoidea</taxon>
        <taxon>Rhabditidae</taxon>
        <taxon>Peloderinae</taxon>
        <taxon>Caenorhabditis</taxon>
    </lineage>
</organism>
<evidence type="ECO:0000256" key="1">
    <source>
        <dbReference type="SAM" id="Phobius"/>
    </source>
</evidence>
<keyword evidence="1" id="KW-0812">Transmembrane</keyword>
<keyword evidence="1" id="KW-0472">Membrane</keyword>
<accession>A0A8S1HFU8</accession>
<gene>
    <name evidence="3" type="ORF">CAUJ_LOCUS9130</name>
</gene>